<accession>A0A1B2I1J1</accession>
<evidence type="ECO:0000256" key="9">
    <source>
        <dbReference type="ARBA" id="ARBA00023251"/>
    </source>
</evidence>
<dbReference type="EMBL" id="CP016757">
    <property type="protein sequence ID" value="ANZ43830.1"/>
    <property type="molecule type" value="Genomic_DNA"/>
</dbReference>
<dbReference type="PANTHER" id="PTHR43823">
    <property type="entry name" value="SPORULATION PROTEIN YKVU"/>
    <property type="match status" value="1"/>
</dbReference>
<dbReference type="InterPro" id="IPR051327">
    <property type="entry name" value="MATE_MepA_subfamily"/>
</dbReference>
<keyword evidence="4" id="KW-0813">Transport</keyword>
<feature type="transmembrane region" description="Helical" evidence="10">
    <location>
        <begin position="309"/>
        <end position="333"/>
    </location>
</feature>
<dbReference type="CDD" id="cd13143">
    <property type="entry name" value="MATE_MepA_like"/>
    <property type="match status" value="1"/>
</dbReference>
<dbReference type="InterPro" id="IPR048279">
    <property type="entry name" value="MdtK-like"/>
</dbReference>
<feature type="transmembrane region" description="Helical" evidence="10">
    <location>
        <begin position="87"/>
        <end position="110"/>
    </location>
</feature>
<reference evidence="11" key="1">
    <citation type="submission" date="2016-08" db="EMBL/GenBank/DDBJ databases">
        <title>Complete genome of Cloacibacillus porcorum.</title>
        <authorList>
            <person name="Looft T."/>
            <person name="Bayles D.O."/>
            <person name="Alt D.P."/>
        </authorList>
    </citation>
    <scope>NUCLEOTIDE SEQUENCE [LARGE SCALE GENOMIC DNA]</scope>
    <source>
        <strain evidence="11">CL-84</strain>
    </source>
</reference>
<keyword evidence="8 10" id="KW-0472">Membrane</keyword>
<dbReference type="InterPro" id="IPR002528">
    <property type="entry name" value="MATE_fam"/>
</dbReference>
<feature type="transmembrane region" description="Helical" evidence="10">
    <location>
        <begin position="130"/>
        <end position="151"/>
    </location>
</feature>
<dbReference type="AlphaFoldDB" id="A0A1B2I1J1"/>
<evidence type="ECO:0000256" key="1">
    <source>
        <dbReference type="ARBA" id="ARBA00004651"/>
    </source>
</evidence>
<feature type="transmembrane region" description="Helical" evidence="10">
    <location>
        <begin position="266"/>
        <end position="288"/>
    </location>
</feature>
<dbReference type="STRING" id="1197717.BED41_01160"/>
<protein>
    <recommendedName>
        <fullName evidence="3">Multidrug export protein MepA</fullName>
    </recommendedName>
</protein>
<evidence type="ECO:0000256" key="8">
    <source>
        <dbReference type="ARBA" id="ARBA00023136"/>
    </source>
</evidence>
<dbReference type="GO" id="GO:0042910">
    <property type="term" value="F:xenobiotic transmembrane transporter activity"/>
    <property type="evidence" value="ECO:0007669"/>
    <property type="project" value="InterPro"/>
</dbReference>
<dbReference type="GO" id="GO:0046677">
    <property type="term" value="P:response to antibiotic"/>
    <property type="evidence" value="ECO:0007669"/>
    <property type="project" value="UniProtKB-KW"/>
</dbReference>
<dbReference type="PANTHER" id="PTHR43823:SF3">
    <property type="entry name" value="MULTIDRUG EXPORT PROTEIN MEPA"/>
    <property type="match status" value="1"/>
</dbReference>
<dbReference type="GeneID" id="83056460"/>
<comment type="subcellular location">
    <subcellularLocation>
        <location evidence="1">Cell membrane</location>
        <topology evidence="1">Multi-pass membrane protein</topology>
    </subcellularLocation>
</comment>
<dbReference type="InterPro" id="IPR045070">
    <property type="entry name" value="MATE_MepA-like"/>
</dbReference>
<evidence type="ECO:0000256" key="2">
    <source>
        <dbReference type="ARBA" id="ARBA00008417"/>
    </source>
</evidence>
<dbReference type="GO" id="GO:0015297">
    <property type="term" value="F:antiporter activity"/>
    <property type="evidence" value="ECO:0007669"/>
    <property type="project" value="InterPro"/>
</dbReference>
<feature type="transmembrane region" description="Helical" evidence="10">
    <location>
        <begin position="413"/>
        <end position="437"/>
    </location>
</feature>
<comment type="similarity">
    <text evidence="2">Belongs to the multi antimicrobial extrusion (MATE) (TC 2.A.66.1) family. MepA subfamily.</text>
</comment>
<evidence type="ECO:0000256" key="6">
    <source>
        <dbReference type="ARBA" id="ARBA00022692"/>
    </source>
</evidence>
<feature type="transmembrane region" description="Helical" evidence="10">
    <location>
        <begin position="188"/>
        <end position="209"/>
    </location>
</feature>
<feature type="transmembrane region" description="Helical" evidence="10">
    <location>
        <begin position="9"/>
        <end position="30"/>
    </location>
</feature>
<dbReference type="RefSeq" id="WP_066742016.1">
    <property type="nucleotide sequence ID" value="NZ_CP016757.1"/>
</dbReference>
<evidence type="ECO:0000256" key="7">
    <source>
        <dbReference type="ARBA" id="ARBA00022989"/>
    </source>
</evidence>
<dbReference type="Proteomes" id="UP000093044">
    <property type="component" value="Chromosome"/>
</dbReference>
<dbReference type="GO" id="GO:0005886">
    <property type="term" value="C:plasma membrane"/>
    <property type="evidence" value="ECO:0007669"/>
    <property type="project" value="UniProtKB-SubCell"/>
</dbReference>
<feature type="transmembrane region" description="Helical" evidence="10">
    <location>
        <begin position="42"/>
        <end position="66"/>
    </location>
</feature>
<evidence type="ECO:0000256" key="10">
    <source>
        <dbReference type="SAM" id="Phobius"/>
    </source>
</evidence>
<proteinExistence type="inferred from homology"/>
<keyword evidence="5" id="KW-1003">Cell membrane</keyword>
<keyword evidence="9" id="KW-0046">Antibiotic resistance</keyword>
<evidence type="ECO:0000313" key="12">
    <source>
        <dbReference type="Proteomes" id="UP000093044"/>
    </source>
</evidence>
<feature type="transmembrane region" description="Helical" evidence="10">
    <location>
        <begin position="381"/>
        <end position="401"/>
    </location>
</feature>
<feature type="transmembrane region" description="Helical" evidence="10">
    <location>
        <begin position="345"/>
        <end position="369"/>
    </location>
</feature>
<keyword evidence="7 10" id="KW-1133">Transmembrane helix</keyword>
<evidence type="ECO:0000256" key="5">
    <source>
        <dbReference type="ARBA" id="ARBA00022475"/>
    </source>
</evidence>
<dbReference type="Pfam" id="PF01554">
    <property type="entry name" value="MatE"/>
    <property type="match status" value="2"/>
</dbReference>
<dbReference type="KEGG" id="cpor:BED41_01160"/>
<evidence type="ECO:0000256" key="3">
    <source>
        <dbReference type="ARBA" id="ARBA00022106"/>
    </source>
</evidence>
<feature type="transmembrane region" description="Helical" evidence="10">
    <location>
        <begin position="229"/>
        <end position="254"/>
    </location>
</feature>
<keyword evidence="6 10" id="KW-0812">Transmembrane</keyword>
<name>A0A1B2I1J1_9BACT</name>
<evidence type="ECO:0000313" key="11">
    <source>
        <dbReference type="EMBL" id="ANZ43830.1"/>
    </source>
</evidence>
<organism evidence="11 12">
    <name type="scientific">Cloacibacillus porcorum</name>
    <dbReference type="NCBI Taxonomy" id="1197717"/>
    <lineage>
        <taxon>Bacteria</taxon>
        <taxon>Thermotogati</taxon>
        <taxon>Synergistota</taxon>
        <taxon>Synergistia</taxon>
        <taxon>Synergistales</taxon>
        <taxon>Synergistaceae</taxon>
        <taxon>Cloacibacillus</taxon>
    </lineage>
</organism>
<dbReference type="PIRSF" id="PIRSF006603">
    <property type="entry name" value="DinF"/>
    <property type="match status" value="1"/>
</dbReference>
<gene>
    <name evidence="11" type="ORF">BED41_01160</name>
</gene>
<dbReference type="NCBIfam" id="TIGR00797">
    <property type="entry name" value="matE"/>
    <property type="match status" value="1"/>
</dbReference>
<keyword evidence="12" id="KW-1185">Reference proteome</keyword>
<dbReference type="OrthoDB" id="3432at2"/>
<sequence length="446" mass="47857">MGSEPIPRLILSFALPAIIGMIAGAIYNIVDRIFVGRYVGSVGLAAITVSFPMMMMLMAFTLLICVGGASRVSILFGANKRRPAEQALTTTFVLLAIVGAASIAASFFATDTMLRLAGGSGEVLEMARPYLRIILLGAPFALFGFGANFLVRASGNPKYAMCTQIVGAVSNVLFDAFFIITLNMGVEGAAYGTVLAQAVSAIFGLSFFWRREAPLRIRAHFIGLPRWEVFKRICAVGSAPFFMELSFVCYMTLMNQLIIKYGGDDGLSAMGIFLSLDSLLFLPAMAIGEASQPIVGYNYGAGMPQRVTKAIYCALGMAVGFYIISFTLAEIFAEPLTRLFTNDPALLAIGVPGMRVGYVGLPFMGVTIVTNSALQGLGKGFASLALSFCRHVLCMFIPLIMLPRIFGLLGVWMSFPCGDIGGCVISAGFLIWIIRWLKSPEALVVK</sequence>
<evidence type="ECO:0000256" key="4">
    <source>
        <dbReference type="ARBA" id="ARBA00022448"/>
    </source>
</evidence>
<feature type="transmembrane region" description="Helical" evidence="10">
    <location>
        <begin position="163"/>
        <end position="182"/>
    </location>
</feature>